<keyword evidence="11" id="KW-0961">Cell wall biogenesis/degradation</keyword>
<sequence>MRSEVQLQWRGEGGGAGVQPAVVARPPSEEFPTTSKERSLYKRPICWFILIGLVIAIVAAVIVPIYFLVIKKHPAPAQTDHSASGNSSNTGSESITGGDGSVIYVNGSPSFNYSNSFNGTWYYDPEDPFNDSAQANSWTPPLSTPWDYGKDRINGVNLGGLFILEPITTPALFQTYGPGISVDEWTLSMAMMAADGNLNQIEDHYNTFITEQDIADIAGAGLNWIRLPIPYWAIETWAGEPFLEKVSWKYILQVLQWARKYGLRVNLDLNTIPGSQNGLNHSGRIGSINFLYGVMGIANAQRTLDYIRIITEFISQPEWTNVVPMFSVMNEPEQIRFIGNSTMYSFYLKVHDMIREITGVGEGPFIVISDGWGGIGSGSQWNSSILNGADRIALDTHIYYAFDTPLAYPAPLDPCTRWAANVNVSKGAFGVTIVGEFTAGFNTCGLFVKGVNQPPSAALNCELWMDHTSWNESTINDVLDFTLSSMDASQDYFFRTWKIGNGTDGTVQSPLWSYQLGLQNGWIPKDPRTAISHCANQGAGGTAPFNGQFEPWQTGGAGAGVIASTFTAEYGQWPPNLNGGLSTPEAAPLLPMYTSTGTVATLPPPMLTASTTHSISVGDGWYDSSDTIGGVTAAAGCAYPNAWSAVSIAIPTVCGAAPATAAAYFTSPPTPR</sequence>
<evidence type="ECO:0000256" key="4">
    <source>
        <dbReference type="ARBA" id="ARBA00022692"/>
    </source>
</evidence>
<dbReference type="GO" id="GO:0009986">
    <property type="term" value="C:cell surface"/>
    <property type="evidence" value="ECO:0007669"/>
    <property type="project" value="TreeGrafter"/>
</dbReference>
<evidence type="ECO:0000256" key="8">
    <source>
        <dbReference type="ARBA" id="ARBA00023136"/>
    </source>
</evidence>
<evidence type="ECO:0000256" key="12">
    <source>
        <dbReference type="ARBA" id="ARBA00036824"/>
    </source>
</evidence>
<gene>
    <name evidence="19" type="ORF">FIBSPDRAFT_740402</name>
</gene>
<dbReference type="InterPro" id="IPR017853">
    <property type="entry name" value="GH"/>
</dbReference>
<evidence type="ECO:0000256" key="3">
    <source>
        <dbReference type="ARBA" id="ARBA00022475"/>
    </source>
</evidence>
<evidence type="ECO:0000256" key="7">
    <source>
        <dbReference type="ARBA" id="ARBA00022989"/>
    </source>
</evidence>
<comment type="catalytic activity">
    <reaction evidence="12">
        <text>Successive hydrolysis of beta-D-glucose units from the non-reducing ends of (1-&gt;3)-beta-D-glucans, releasing alpha-glucose.</text>
        <dbReference type="EC" id="3.2.1.58"/>
    </reaction>
</comment>
<dbReference type="GO" id="GO:0009251">
    <property type="term" value="P:glucan catabolic process"/>
    <property type="evidence" value="ECO:0007669"/>
    <property type="project" value="TreeGrafter"/>
</dbReference>
<evidence type="ECO:0000256" key="10">
    <source>
        <dbReference type="ARBA" id="ARBA00023295"/>
    </source>
</evidence>
<keyword evidence="6" id="KW-0735">Signal-anchor</keyword>
<evidence type="ECO:0000256" key="6">
    <source>
        <dbReference type="ARBA" id="ARBA00022968"/>
    </source>
</evidence>
<dbReference type="EC" id="3.2.1.58" evidence="14"/>
<dbReference type="Proteomes" id="UP000076532">
    <property type="component" value="Unassembled WGS sequence"/>
</dbReference>
<evidence type="ECO:0000256" key="11">
    <source>
        <dbReference type="ARBA" id="ARBA00023316"/>
    </source>
</evidence>
<proteinExistence type="inferred from homology"/>
<keyword evidence="10" id="KW-0326">Glycosidase</keyword>
<keyword evidence="3" id="KW-1003">Cell membrane</keyword>
<evidence type="ECO:0000256" key="15">
    <source>
        <dbReference type="ARBA" id="ARBA00041260"/>
    </source>
</evidence>
<dbReference type="InterPro" id="IPR001547">
    <property type="entry name" value="Glyco_hydro_5"/>
</dbReference>
<keyword evidence="9" id="KW-0325">Glycoprotein</keyword>
<dbReference type="AlphaFoldDB" id="A0A166K7U9"/>
<protein>
    <recommendedName>
        <fullName evidence="14">glucan 1,3-beta-glucosidase</fullName>
        <ecNumber evidence="14">3.2.1.58</ecNumber>
    </recommendedName>
    <alternativeName>
        <fullName evidence="15">Exo-1,3-beta-glucanase D</fullName>
    </alternativeName>
</protein>
<organism evidence="19 20">
    <name type="scientific">Athelia psychrophila</name>
    <dbReference type="NCBI Taxonomy" id="1759441"/>
    <lineage>
        <taxon>Eukaryota</taxon>
        <taxon>Fungi</taxon>
        <taxon>Dikarya</taxon>
        <taxon>Basidiomycota</taxon>
        <taxon>Agaricomycotina</taxon>
        <taxon>Agaricomycetes</taxon>
        <taxon>Agaricomycetidae</taxon>
        <taxon>Atheliales</taxon>
        <taxon>Atheliaceae</taxon>
        <taxon>Athelia</taxon>
    </lineage>
</organism>
<evidence type="ECO:0000256" key="5">
    <source>
        <dbReference type="ARBA" id="ARBA00022801"/>
    </source>
</evidence>
<dbReference type="Pfam" id="PF00150">
    <property type="entry name" value="Cellulase"/>
    <property type="match status" value="1"/>
</dbReference>
<dbReference type="STRING" id="436010.A0A166K7U9"/>
<evidence type="ECO:0000256" key="2">
    <source>
        <dbReference type="ARBA" id="ARBA00005641"/>
    </source>
</evidence>
<evidence type="ECO:0000256" key="1">
    <source>
        <dbReference type="ARBA" id="ARBA00004401"/>
    </source>
</evidence>
<comment type="similarity">
    <text evidence="2">Belongs to the glycosyl hydrolase 5 (cellulase A) family.</text>
</comment>
<evidence type="ECO:0000259" key="18">
    <source>
        <dbReference type="Pfam" id="PF00150"/>
    </source>
</evidence>
<keyword evidence="4 17" id="KW-0812">Transmembrane</keyword>
<feature type="region of interest" description="Disordered" evidence="16">
    <location>
        <begin position="1"/>
        <end position="35"/>
    </location>
</feature>
<dbReference type="Gene3D" id="3.20.20.80">
    <property type="entry name" value="Glycosidases"/>
    <property type="match status" value="1"/>
</dbReference>
<evidence type="ECO:0000313" key="19">
    <source>
        <dbReference type="EMBL" id="KZP21621.1"/>
    </source>
</evidence>
<keyword evidence="20" id="KW-1185">Reference proteome</keyword>
<dbReference type="PANTHER" id="PTHR31297:SF34">
    <property type="entry name" value="GLUCAN 1,3-BETA-GLUCOSIDASE 2"/>
    <property type="match status" value="1"/>
</dbReference>
<feature type="domain" description="Glycoside hydrolase family 5" evidence="18">
    <location>
        <begin position="197"/>
        <end position="403"/>
    </location>
</feature>
<evidence type="ECO:0000256" key="16">
    <source>
        <dbReference type="SAM" id="MobiDB-lite"/>
    </source>
</evidence>
<reference evidence="19 20" key="1">
    <citation type="journal article" date="2016" name="Mol. Biol. Evol.">
        <title>Comparative Genomics of Early-Diverging Mushroom-Forming Fungi Provides Insights into the Origins of Lignocellulose Decay Capabilities.</title>
        <authorList>
            <person name="Nagy L.G."/>
            <person name="Riley R."/>
            <person name="Tritt A."/>
            <person name="Adam C."/>
            <person name="Daum C."/>
            <person name="Floudas D."/>
            <person name="Sun H."/>
            <person name="Yadav J.S."/>
            <person name="Pangilinan J."/>
            <person name="Larsson K.H."/>
            <person name="Matsuura K."/>
            <person name="Barry K."/>
            <person name="Labutti K."/>
            <person name="Kuo R."/>
            <person name="Ohm R.A."/>
            <person name="Bhattacharya S.S."/>
            <person name="Shirouzu T."/>
            <person name="Yoshinaga Y."/>
            <person name="Martin F.M."/>
            <person name="Grigoriev I.V."/>
            <person name="Hibbett D.S."/>
        </authorList>
    </citation>
    <scope>NUCLEOTIDE SEQUENCE [LARGE SCALE GENOMIC DNA]</scope>
    <source>
        <strain evidence="19 20">CBS 109695</strain>
    </source>
</reference>
<dbReference type="GO" id="GO:0005576">
    <property type="term" value="C:extracellular region"/>
    <property type="evidence" value="ECO:0007669"/>
    <property type="project" value="TreeGrafter"/>
</dbReference>
<accession>A0A166K7U9</accession>
<feature type="transmembrane region" description="Helical" evidence="17">
    <location>
        <begin position="45"/>
        <end position="69"/>
    </location>
</feature>
<keyword evidence="8 17" id="KW-0472">Membrane</keyword>
<comment type="subcellular location">
    <subcellularLocation>
        <location evidence="1">Cell membrane</location>
        <topology evidence="1">Single-pass type II membrane protein</topology>
    </subcellularLocation>
</comment>
<dbReference type="InterPro" id="IPR050386">
    <property type="entry name" value="Glycosyl_hydrolase_5"/>
</dbReference>
<keyword evidence="7 17" id="KW-1133">Transmembrane helix</keyword>
<evidence type="ECO:0000256" key="17">
    <source>
        <dbReference type="SAM" id="Phobius"/>
    </source>
</evidence>
<dbReference type="GO" id="GO:0004338">
    <property type="term" value="F:glucan exo-1,3-beta-glucosidase activity"/>
    <property type="evidence" value="ECO:0007669"/>
    <property type="project" value="UniProtKB-EC"/>
</dbReference>
<evidence type="ECO:0000256" key="14">
    <source>
        <dbReference type="ARBA" id="ARBA00038929"/>
    </source>
</evidence>
<dbReference type="GO" id="GO:0071555">
    <property type="term" value="P:cell wall organization"/>
    <property type="evidence" value="ECO:0007669"/>
    <property type="project" value="UniProtKB-KW"/>
</dbReference>
<evidence type="ECO:0000313" key="20">
    <source>
        <dbReference type="Proteomes" id="UP000076532"/>
    </source>
</evidence>
<dbReference type="SUPFAM" id="SSF51445">
    <property type="entry name" value="(Trans)glycosidases"/>
    <property type="match status" value="1"/>
</dbReference>
<dbReference type="EMBL" id="KV417546">
    <property type="protein sequence ID" value="KZP21621.1"/>
    <property type="molecule type" value="Genomic_DNA"/>
</dbReference>
<comment type="function">
    <text evidence="13">Glucosidase involved in the degradation of cellulosic biomass. Active on lichenan.</text>
</comment>
<keyword evidence="5 19" id="KW-0378">Hydrolase</keyword>
<dbReference type="GO" id="GO:0005886">
    <property type="term" value="C:plasma membrane"/>
    <property type="evidence" value="ECO:0007669"/>
    <property type="project" value="UniProtKB-SubCell"/>
</dbReference>
<dbReference type="OrthoDB" id="62120at2759"/>
<name>A0A166K7U9_9AGAM</name>
<dbReference type="PANTHER" id="PTHR31297">
    <property type="entry name" value="GLUCAN ENDO-1,6-BETA-GLUCOSIDASE B"/>
    <property type="match status" value="1"/>
</dbReference>
<evidence type="ECO:0000256" key="13">
    <source>
        <dbReference type="ARBA" id="ARBA00037126"/>
    </source>
</evidence>
<evidence type="ECO:0000256" key="9">
    <source>
        <dbReference type="ARBA" id="ARBA00023180"/>
    </source>
</evidence>